<name>A0A427A7T0_ENSVE</name>
<accession>A0A427A7T0</accession>
<evidence type="ECO:0000313" key="2">
    <source>
        <dbReference type="Proteomes" id="UP000287651"/>
    </source>
</evidence>
<dbReference type="AlphaFoldDB" id="A0A427A7T0"/>
<gene>
    <name evidence="1" type="ORF">B296_00020275</name>
</gene>
<protein>
    <submittedName>
        <fullName evidence="1">Uncharacterized protein</fullName>
    </submittedName>
</protein>
<evidence type="ECO:0000313" key="1">
    <source>
        <dbReference type="EMBL" id="RRT72299.1"/>
    </source>
</evidence>
<proteinExistence type="predicted"/>
<dbReference type="Proteomes" id="UP000287651">
    <property type="component" value="Unassembled WGS sequence"/>
</dbReference>
<dbReference type="EMBL" id="AMZH03003448">
    <property type="protein sequence ID" value="RRT72299.1"/>
    <property type="molecule type" value="Genomic_DNA"/>
</dbReference>
<reference evidence="1 2" key="1">
    <citation type="journal article" date="2014" name="Agronomy (Basel)">
        <title>A Draft Genome Sequence for Ensete ventricosum, the Drought-Tolerant Tree Against Hunger.</title>
        <authorList>
            <person name="Harrison J."/>
            <person name="Moore K.A."/>
            <person name="Paszkiewicz K."/>
            <person name="Jones T."/>
            <person name="Grant M."/>
            <person name="Ambacheew D."/>
            <person name="Muzemil S."/>
            <person name="Studholme D.J."/>
        </authorList>
    </citation>
    <scope>NUCLEOTIDE SEQUENCE [LARGE SCALE GENOMIC DNA]</scope>
</reference>
<organism evidence="1 2">
    <name type="scientific">Ensete ventricosum</name>
    <name type="common">Abyssinian banana</name>
    <name type="synonym">Musa ensete</name>
    <dbReference type="NCBI Taxonomy" id="4639"/>
    <lineage>
        <taxon>Eukaryota</taxon>
        <taxon>Viridiplantae</taxon>
        <taxon>Streptophyta</taxon>
        <taxon>Embryophyta</taxon>
        <taxon>Tracheophyta</taxon>
        <taxon>Spermatophyta</taxon>
        <taxon>Magnoliopsida</taxon>
        <taxon>Liliopsida</taxon>
        <taxon>Zingiberales</taxon>
        <taxon>Musaceae</taxon>
        <taxon>Ensete</taxon>
    </lineage>
</organism>
<sequence>MDCTAQYIKAPSPAADFKVTLSKPSVHLHVQCIFTYMFYWQAKASGKTAEECDKIGDEIGVS</sequence>
<comment type="caution">
    <text evidence="1">The sequence shown here is derived from an EMBL/GenBank/DDBJ whole genome shotgun (WGS) entry which is preliminary data.</text>
</comment>